<keyword evidence="9" id="KW-1185">Reference proteome</keyword>
<sequence>MAAGPVDPAGADTGDPMTQAQQTFDVVVIGGGAVGENAADRASRTGLHVALVESALVGGECSYWACMPSKVLLRPDAACEAARRTPGVRDPGDLDVAAVLARRDEITHRWDDSSQADWVAGAGLTLLRGHARFTGPRALVVESDDGTVEVEARHAVVVATGSLPTIPPVDGLAAARPWTSRDATSAQHVPARLAVLGGGVVACELATAFASLGSRVTVLVRGDALLAGAEPFAGAAVLASLRARGVRVVLGAQARRVHRDADGVHVTLDDEDVTADELLVATGRHPRTRDLGLETIDLEPGAPLEVDDALAVPGVPWLFAVGDVTGRTGTTHQGKYDARVAGDVVAARFGPDEAARRAEASAGPWSRYRASADHAAVPQVVFTQPEVAWVGLTERAARDAGLAVRTVAYELADVAGASVISPDYAGRAQLVLDTARDDVVVGATFVGPDAAEMLHAATIAVVGELPLARLWHAVPSYPTVSEVWLRFAESAGL</sequence>
<evidence type="ECO:0000256" key="2">
    <source>
        <dbReference type="ARBA" id="ARBA00022630"/>
    </source>
</evidence>
<comment type="cofactor">
    <cofactor evidence="4">
        <name>FAD</name>
        <dbReference type="ChEBI" id="CHEBI:57692"/>
    </cofactor>
    <text evidence="4">Binds 1 FAD per subunit.</text>
</comment>
<dbReference type="SUPFAM" id="SSF51905">
    <property type="entry name" value="FAD/NAD(P)-binding domain"/>
    <property type="match status" value="1"/>
</dbReference>
<name>A0A4Y3KG36_CELUD</name>
<keyword evidence="2" id="KW-0285">Flavoprotein</keyword>
<evidence type="ECO:0000259" key="7">
    <source>
        <dbReference type="Pfam" id="PF07992"/>
    </source>
</evidence>
<evidence type="ECO:0000313" key="8">
    <source>
        <dbReference type="EMBL" id="GEA81968.1"/>
    </source>
</evidence>
<feature type="binding site" evidence="4">
    <location>
        <position position="70"/>
    </location>
    <ligand>
        <name>FAD</name>
        <dbReference type="ChEBI" id="CHEBI:57692"/>
    </ligand>
</feature>
<protein>
    <submittedName>
        <fullName evidence="8">Oxidoreductase</fullName>
    </submittedName>
</protein>
<dbReference type="Gene3D" id="3.30.390.30">
    <property type="match status" value="1"/>
</dbReference>
<dbReference type="InterPro" id="IPR001100">
    <property type="entry name" value="Pyr_nuc-diS_OxRdtase"/>
</dbReference>
<dbReference type="SUPFAM" id="SSF55424">
    <property type="entry name" value="FAD/NAD-linked reductases, dimerisation (C-terminal) domain"/>
    <property type="match status" value="1"/>
</dbReference>
<dbReference type="PRINTS" id="PR00411">
    <property type="entry name" value="PNDRDTASEI"/>
</dbReference>
<evidence type="ECO:0000256" key="3">
    <source>
        <dbReference type="ARBA" id="ARBA00022827"/>
    </source>
</evidence>
<organism evidence="8 9">
    <name type="scientific">Cellulomonas uda</name>
    <dbReference type="NCBI Taxonomy" id="1714"/>
    <lineage>
        <taxon>Bacteria</taxon>
        <taxon>Bacillati</taxon>
        <taxon>Actinomycetota</taxon>
        <taxon>Actinomycetes</taxon>
        <taxon>Micrococcales</taxon>
        <taxon>Cellulomonadaceae</taxon>
        <taxon>Cellulomonas</taxon>
    </lineage>
</organism>
<dbReference type="InterPro" id="IPR004099">
    <property type="entry name" value="Pyr_nucl-diS_OxRdtase_dimer"/>
</dbReference>
<accession>A0A4Y3KG36</accession>
<feature type="domain" description="FAD/NAD(P)-binding" evidence="7">
    <location>
        <begin position="24"/>
        <end position="333"/>
    </location>
</feature>
<dbReference type="Pfam" id="PF07992">
    <property type="entry name" value="Pyr_redox_2"/>
    <property type="match status" value="1"/>
</dbReference>
<evidence type="ECO:0000256" key="4">
    <source>
        <dbReference type="PIRSR" id="PIRSR000350-3"/>
    </source>
</evidence>
<dbReference type="PANTHER" id="PTHR43014">
    <property type="entry name" value="MERCURIC REDUCTASE"/>
    <property type="match status" value="1"/>
</dbReference>
<keyword evidence="4" id="KW-0520">NAD</keyword>
<reference evidence="8 9" key="1">
    <citation type="submission" date="2019-06" db="EMBL/GenBank/DDBJ databases">
        <title>Whole genome shotgun sequence of Cellulomonas uda NBRC 3747.</title>
        <authorList>
            <person name="Hosoyama A."/>
            <person name="Uohara A."/>
            <person name="Ohji S."/>
            <person name="Ichikawa N."/>
        </authorList>
    </citation>
    <scope>NUCLEOTIDE SEQUENCE [LARGE SCALE GENOMIC DNA]</scope>
    <source>
        <strain evidence="8 9">NBRC 3747</strain>
    </source>
</reference>
<dbReference type="InterPro" id="IPR016156">
    <property type="entry name" value="FAD/NAD-linked_Rdtase_dimer_sf"/>
</dbReference>
<proteinExistence type="inferred from homology"/>
<dbReference type="PANTHER" id="PTHR43014:SF2">
    <property type="entry name" value="MERCURIC REDUCTASE"/>
    <property type="match status" value="1"/>
</dbReference>
<dbReference type="PRINTS" id="PR00368">
    <property type="entry name" value="FADPNR"/>
</dbReference>
<feature type="domain" description="Pyridine nucleotide-disulphide oxidoreductase dimerisation" evidence="6">
    <location>
        <begin position="377"/>
        <end position="484"/>
    </location>
</feature>
<keyword evidence="3 4" id="KW-0274">FAD</keyword>
<feature type="binding site" evidence="4">
    <location>
        <position position="283"/>
    </location>
    <ligand>
        <name>NAD(+)</name>
        <dbReference type="ChEBI" id="CHEBI:57540"/>
    </ligand>
</feature>
<evidence type="ECO:0000313" key="9">
    <source>
        <dbReference type="Proteomes" id="UP000315842"/>
    </source>
</evidence>
<dbReference type="Gene3D" id="3.50.50.60">
    <property type="entry name" value="FAD/NAD(P)-binding domain"/>
    <property type="match status" value="2"/>
</dbReference>
<evidence type="ECO:0000256" key="5">
    <source>
        <dbReference type="PIRSR" id="PIRSR000350-4"/>
    </source>
</evidence>
<evidence type="ECO:0000259" key="6">
    <source>
        <dbReference type="Pfam" id="PF02852"/>
    </source>
</evidence>
<gene>
    <name evidence="8" type="ORF">CUD01_24120</name>
</gene>
<feature type="binding site" evidence="4">
    <location>
        <begin position="197"/>
        <end position="204"/>
    </location>
    <ligand>
        <name>NAD(+)</name>
        <dbReference type="ChEBI" id="CHEBI:57540"/>
    </ligand>
</feature>
<dbReference type="InterPro" id="IPR036188">
    <property type="entry name" value="FAD/NAD-bd_sf"/>
</dbReference>
<feature type="disulfide bond" description="Redox-active" evidence="5">
    <location>
        <begin position="61"/>
        <end position="66"/>
    </location>
</feature>
<dbReference type="Proteomes" id="UP000315842">
    <property type="component" value="Unassembled WGS sequence"/>
</dbReference>
<keyword evidence="4" id="KW-0547">Nucleotide-binding</keyword>
<dbReference type="GO" id="GO:0050660">
    <property type="term" value="F:flavin adenine dinucleotide binding"/>
    <property type="evidence" value="ECO:0007669"/>
    <property type="project" value="TreeGrafter"/>
</dbReference>
<comment type="similarity">
    <text evidence="1">Belongs to the class-I pyridine nucleotide-disulfide oxidoreductase family.</text>
</comment>
<dbReference type="EMBL" id="BJLP01000043">
    <property type="protein sequence ID" value="GEA81968.1"/>
    <property type="molecule type" value="Genomic_DNA"/>
</dbReference>
<dbReference type="GO" id="GO:0003955">
    <property type="term" value="F:NAD(P)H dehydrogenase (quinone) activity"/>
    <property type="evidence" value="ECO:0007669"/>
    <property type="project" value="TreeGrafter"/>
</dbReference>
<evidence type="ECO:0000256" key="1">
    <source>
        <dbReference type="ARBA" id="ARBA00007532"/>
    </source>
</evidence>
<dbReference type="InterPro" id="IPR023753">
    <property type="entry name" value="FAD/NAD-binding_dom"/>
</dbReference>
<feature type="binding site" evidence="4">
    <location>
        <position position="323"/>
    </location>
    <ligand>
        <name>FAD</name>
        <dbReference type="ChEBI" id="CHEBI:57692"/>
    </ligand>
</feature>
<feature type="binding site" evidence="4">
    <location>
        <begin position="160"/>
        <end position="162"/>
    </location>
    <ligand>
        <name>FAD</name>
        <dbReference type="ChEBI" id="CHEBI:57692"/>
    </ligand>
</feature>
<dbReference type="Pfam" id="PF02852">
    <property type="entry name" value="Pyr_redox_dim"/>
    <property type="match status" value="1"/>
</dbReference>
<dbReference type="AlphaFoldDB" id="A0A4Y3KG36"/>
<comment type="caution">
    <text evidence="8">The sequence shown here is derived from an EMBL/GenBank/DDBJ whole genome shotgun (WGS) entry which is preliminary data.</text>
</comment>
<dbReference type="PIRSF" id="PIRSF000350">
    <property type="entry name" value="Mercury_reductase_MerA"/>
    <property type="match status" value="1"/>
</dbReference>